<protein>
    <submittedName>
        <fullName evidence="5">Tetratricopeptide repeat protein</fullName>
    </submittedName>
</protein>
<dbReference type="AlphaFoldDB" id="A0A3R8SK70"/>
<evidence type="ECO:0000256" key="1">
    <source>
        <dbReference type="ARBA" id="ARBA00022737"/>
    </source>
</evidence>
<keyword evidence="2 3" id="KW-0802">TPR repeat</keyword>
<evidence type="ECO:0000256" key="4">
    <source>
        <dbReference type="SAM" id="MobiDB-lite"/>
    </source>
</evidence>
<dbReference type="InterPro" id="IPR019734">
    <property type="entry name" value="TPR_rpt"/>
</dbReference>
<dbReference type="Gene3D" id="1.25.40.10">
    <property type="entry name" value="Tetratricopeptide repeat domain"/>
    <property type="match status" value="2"/>
</dbReference>
<dbReference type="RefSeq" id="WP_125350570.1">
    <property type="nucleotide sequence ID" value="NZ_RHPN01000041.1"/>
</dbReference>
<dbReference type="PANTHER" id="PTHR45586">
    <property type="entry name" value="TPR REPEAT-CONTAINING PROTEIN PA4667"/>
    <property type="match status" value="1"/>
</dbReference>
<evidence type="ECO:0000256" key="2">
    <source>
        <dbReference type="ARBA" id="ARBA00022803"/>
    </source>
</evidence>
<reference evidence="5 6" key="1">
    <citation type="submission" date="2018-10" db="EMBL/GenBank/DDBJ databases">
        <title>Transmission dynamics of multidrug resistant bacteria on intensive care unit surfaces.</title>
        <authorList>
            <person name="D'Souza A.W."/>
            <person name="Potter R.F."/>
            <person name="Wallace M."/>
            <person name="Shupe A."/>
            <person name="Patel S."/>
            <person name="Sun S."/>
            <person name="Gul D."/>
            <person name="Kwon J.H."/>
            <person name="Andleeb S."/>
            <person name="Burnham C.-A.D."/>
            <person name="Dantas G."/>
        </authorList>
    </citation>
    <scope>NUCLEOTIDE SEQUENCE [LARGE SCALE GENOMIC DNA]</scope>
    <source>
        <strain evidence="5 6">WF_348</strain>
    </source>
</reference>
<dbReference type="PROSITE" id="PS50293">
    <property type="entry name" value="TPR_REGION"/>
    <property type="match status" value="1"/>
</dbReference>
<dbReference type="PANTHER" id="PTHR45586:SF1">
    <property type="entry name" value="LIPOPOLYSACCHARIDE ASSEMBLY PROTEIN B"/>
    <property type="match status" value="1"/>
</dbReference>
<name>A0A3R8SK70_9FLAO</name>
<dbReference type="InterPro" id="IPR051012">
    <property type="entry name" value="CellSynth/LPSAsmb/PSIAsmb"/>
</dbReference>
<feature type="compositionally biased region" description="Low complexity" evidence="4">
    <location>
        <begin position="222"/>
        <end position="231"/>
    </location>
</feature>
<dbReference type="SMART" id="SM00028">
    <property type="entry name" value="TPR"/>
    <property type="match status" value="3"/>
</dbReference>
<feature type="region of interest" description="Disordered" evidence="4">
    <location>
        <begin position="145"/>
        <end position="288"/>
    </location>
</feature>
<evidence type="ECO:0000256" key="3">
    <source>
        <dbReference type="PROSITE-ProRule" id="PRU00339"/>
    </source>
</evidence>
<evidence type="ECO:0000313" key="5">
    <source>
        <dbReference type="EMBL" id="RRT88493.1"/>
    </source>
</evidence>
<feature type="repeat" description="TPR" evidence="3">
    <location>
        <begin position="60"/>
        <end position="93"/>
    </location>
</feature>
<feature type="compositionally biased region" description="Low complexity" evidence="4">
    <location>
        <begin position="248"/>
        <end position="261"/>
    </location>
</feature>
<dbReference type="Pfam" id="PF13424">
    <property type="entry name" value="TPR_12"/>
    <property type="match status" value="1"/>
</dbReference>
<sequence>MMYFLKQIGFLGIMLLSVFGYSQSKAKSYIIEGNEYYQKGKFDNAEVAYKKATMEDPTSVKANYNLGNALFQQKRYKESIAHYKRSAEVSKTNNDKHLAYHNLGNAFMQEKDYQNAVDNYKQALRNDPKDDATRYNYALAKKMLEKEREKQKDQNNKDNKDQNKQDQNNQQKQQQQQNKQQQQNQNNQKQNQNQNQSQQQQQSDQQKQQNQGGNPKAGGENGNNKGQGNNQSPEIKQGNNGDGKEQDNANNNLGDGLLKALQNQEAKTQRKIIQQKAEKQRTTTSKDW</sequence>
<dbReference type="EMBL" id="RHPO01000042">
    <property type="protein sequence ID" value="RRT88493.1"/>
    <property type="molecule type" value="Genomic_DNA"/>
</dbReference>
<dbReference type="Pfam" id="PF13181">
    <property type="entry name" value="TPR_8"/>
    <property type="match status" value="1"/>
</dbReference>
<dbReference type="SUPFAM" id="SSF48452">
    <property type="entry name" value="TPR-like"/>
    <property type="match status" value="1"/>
</dbReference>
<feature type="compositionally biased region" description="Basic and acidic residues" evidence="4">
    <location>
        <begin position="145"/>
        <end position="164"/>
    </location>
</feature>
<feature type="compositionally biased region" description="Basic and acidic residues" evidence="4">
    <location>
        <begin position="276"/>
        <end position="288"/>
    </location>
</feature>
<feature type="repeat" description="TPR" evidence="3">
    <location>
        <begin position="97"/>
        <end position="130"/>
    </location>
</feature>
<feature type="compositionally biased region" description="Low complexity" evidence="4">
    <location>
        <begin position="165"/>
        <end position="214"/>
    </location>
</feature>
<dbReference type="InterPro" id="IPR011990">
    <property type="entry name" value="TPR-like_helical_dom_sf"/>
</dbReference>
<proteinExistence type="predicted"/>
<dbReference type="Proteomes" id="UP000267844">
    <property type="component" value="Unassembled WGS sequence"/>
</dbReference>
<organism evidence="5 6">
    <name type="scientific">Empedobacter falsenii</name>
    <dbReference type="NCBI Taxonomy" id="343874"/>
    <lineage>
        <taxon>Bacteria</taxon>
        <taxon>Pseudomonadati</taxon>
        <taxon>Bacteroidota</taxon>
        <taxon>Flavobacteriia</taxon>
        <taxon>Flavobacteriales</taxon>
        <taxon>Weeksellaceae</taxon>
        <taxon>Empedobacter</taxon>
    </lineage>
</organism>
<keyword evidence="1" id="KW-0677">Repeat</keyword>
<accession>A0A3R8SK70</accession>
<comment type="caution">
    <text evidence="5">The sequence shown here is derived from an EMBL/GenBank/DDBJ whole genome shotgun (WGS) entry which is preliminary data.</text>
</comment>
<evidence type="ECO:0000313" key="6">
    <source>
        <dbReference type="Proteomes" id="UP000267844"/>
    </source>
</evidence>
<gene>
    <name evidence="5" type="ORF">EGI89_13550</name>
</gene>
<dbReference type="PROSITE" id="PS50005">
    <property type="entry name" value="TPR"/>
    <property type="match status" value="3"/>
</dbReference>
<feature type="repeat" description="TPR" evidence="3">
    <location>
        <begin position="26"/>
        <end position="59"/>
    </location>
</feature>